<keyword evidence="7 8" id="KW-0998">Cell outer membrane</keyword>
<evidence type="ECO:0000256" key="5">
    <source>
        <dbReference type="ARBA" id="ARBA00023077"/>
    </source>
</evidence>
<keyword evidence="5 9" id="KW-0798">TonB box</keyword>
<evidence type="ECO:0000259" key="12">
    <source>
        <dbReference type="Pfam" id="PF07715"/>
    </source>
</evidence>
<dbReference type="InterPro" id="IPR039426">
    <property type="entry name" value="TonB-dep_rcpt-like"/>
</dbReference>
<evidence type="ECO:0000256" key="1">
    <source>
        <dbReference type="ARBA" id="ARBA00004571"/>
    </source>
</evidence>
<feature type="region of interest" description="Disordered" evidence="10">
    <location>
        <begin position="57"/>
        <end position="78"/>
    </location>
</feature>
<comment type="subcellular location">
    <subcellularLocation>
        <location evidence="1 8">Cell outer membrane</location>
        <topology evidence="1 8">Multi-pass membrane protein</topology>
    </subcellularLocation>
</comment>
<dbReference type="InterPro" id="IPR012910">
    <property type="entry name" value="Plug_dom"/>
</dbReference>
<proteinExistence type="inferred from homology"/>
<dbReference type="Proteomes" id="UP000001188">
    <property type="component" value="Chromosome"/>
</dbReference>
<evidence type="ECO:0000259" key="11">
    <source>
        <dbReference type="Pfam" id="PF00593"/>
    </source>
</evidence>
<evidence type="ECO:0000256" key="9">
    <source>
        <dbReference type="RuleBase" id="RU003357"/>
    </source>
</evidence>
<dbReference type="GO" id="GO:0009279">
    <property type="term" value="C:cell outer membrane"/>
    <property type="evidence" value="ECO:0007669"/>
    <property type="project" value="UniProtKB-SubCell"/>
</dbReference>
<evidence type="ECO:0000256" key="4">
    <source>
        <dbReference type="ARBA" id="ARBA00022692"/>
    </source>
</evidence>
<evidence type="ECO:0000256" key="6">
    <source>
        <dbReference type="ARBA" id="ARBA00023136"/>
    </source>
</evidence>
<protein>
    <submittedName>
        <fullName evidence="13">N-acetylglucosamine-induced TonB-dependent outer membrane receptor</fullName>
    </submittedName>
</protein>
<dbReference type="Pfam" id="PF07715">
    <property type="entry name" value="Plug"/>
    <property type="match status" value="1"/>
</dbReference>
<evidence type="ECO:0000256" key="3">
    <source>
        <dbReference type="ARBA" id="ARBA00022452"/>
    </source>
</evidence>
<keyword evidence="13" id="KW-0675">Receptor</keyword>
<accession>B0RNU5</accession>
<dbReference type="PROSITE" id="PS52016">
    <property type="entry name" value="TONB_DEPENDENT_REC_3"/>
    <property type="match status" value="1"/>
</dbReference>
<name>B0RNU5_XANCB</name>
<dbReference type="Gene3D" id="2.170.130.10">
    <property type="entry name" value="TonB-dependent receptor, plug domain"/>
    <property type="match status" value="1"/>
</dbReference>
<evidence type="ECO:0000256" key="2">
    <source>
        <dbReference type="ARBA" id="ARBA00022448"/>
    </source>
</evidence>
<evidence type="ECO:0000313" key="13">
    <source>
        <dbReference type="EMBL" id="CAP50130.1"/>
    </source>
</evidence>
<dbReference type="InterPro" id="IPR037066">
    <property type="entry name" value="Plug_dom_sf"/>
</dbReference>
<dbReference type="PANTHER" id="PTHR40980">
    <property type="entry name" value="PLUG DOMAIN-CONTAINING PROTEIN"/>
    <property type="match status" value="1"/>
</dbReference>
<dbReference type="SUPFAM" id="SSF56935">
    <property type="entry name" value="Porins"/>
    <property type="match status" value="1"/>
</dbReference>
<dbReference type="InterPro" id="IPR036942">
    <property type="entry name" value="Beta-barrel_TonB_sf"/>
</dbReference>
<evidence type="ECO:0000256" key="10">
    <source>
        <dbReference type="SAM" id="MobiDB-lite"/>
    </source>
</evidence>
<keyword evidence="3 8" id="KW-1134">Transmembrane beta strand</keyword>
<keyword evidence="6 8" id="KW-0472">Membrane</keyword>
<feature type="domain" description="TonB-dependent receptor plug" evidence="12">
    <location>
        <begin position="101"/>
        <end position="213"/>
    </location>
</feature>
<dbReference type="PANTHER" id="PTHR40980:SF3">
    <property type="entry name" value="TONB-DEPENDENT RECEPTOR-LIKE BETA-BARREL DOMAIN-CONTAINING PROTEIN"/>
    <property type="match status" value="1"/>
</dbReference>
<dbReference type="CDD" id="cd01347">
    <property type="entry name" value="ligand_gated_channel"/>
    <property type="match status" value="1"/>
</dbReference>
<evidence type="ECO:0000256" key="7">
    <source>
        <dbReference type="ARBA" id="ARBA00023237"/>
    </source>
</evidence>
<dbReference type="NCBIfam" id="TIGR01782">
    <property type="entry name" value="TonB-Xanth-Caul"/>
    <property type="match status" value="1"/>
</dbReference>
<dbReference type="Pfam" id="PF00593">
    <property type="entry name" value="TonB_dep_Rec_b-barrel"/>
    <property type="match status" value="1"/>
</dbReference>
<organism evidence="13 14">
    <name type="scientific">Xanthomonas campestris pv. campestris (strain B100)</name>
    <dbReference type="NCBI Taxonomy" id="509169"/>
    <lineage>
        <taxon>Bacteria</taxon>
        <taxon>Pseudomonadati</taxon>
        <taxon>Pseudomonadota</taxon>
        <taxon>Gammaproteobacteria</taxon>
        <taxon>Lysobacterales</taxon>
        <taxon>Lysobacteraceae</taxon>
        <taxon>Xanthomonas</taxon>
    </lineage>
</organism>
<dbReference type="InterPro" id="IPR010104">
    <property type="entry name" value="TonB_rcpt_bac"/>
</dbReference>
<keyword evidence="4 8" id="KW-0812">Transmembrane</keyword>
<dbReference type="KEGG" id="xca:xcc-b100_0789"/>
<comment type="similarity">
    <text evidence="8 9">Belongs to the TonB-dependent receptor family.</text>
</comment>
<dbReference type="Gene3D" id="2.40.170.20">
    <property type="entry name" value="TonB-dependent receptor, beta-barrel domain"/>
    <property type="match status" value="1"/>
</dbReference>
<reference evidence="13 14" key="1">
    <citation type="journal article" date="2008" name="J. Biotechnol.">
        <title>The genome of Xanthomonas campestris pv. campestris B100 and its use for the reconstruction of metabolic pathways involved in xanthan biosynthesis.</title>
        <authorList>
            <person name="Vorholter F.J."/>
            <person name="Schneiker S."/>
            <person name="Goesmann A."/>
            <person name="Krause L."/>
            <person name="Bekel T."/>
            <person name="Kaiser O."/>
            <person name="Linke B."/>
            <person name="Patschkowski T."/>
            <person name="Ruckert C."/>
            <person name="Schmid J."/>
            <person name="Sidhu V.K."/>
            <person name="Sieber V."/>
            <person name="Tauch A."/>
            <person name="Watt S.A."/>
            <person name="Weisshaar B."/>
            <person name="Becker A."/>
            <person name="Niehaus K."/>
            <person name="Puhler A."/>
        </authorList>
    </citation>
    <scope>NUCLEOTIDE SEQUENCE [LARGE SCALE GENOMIC DNA]</scope>
    <source>
        <strain evidence="13 14">B100</strain>
    </source>
</reference>
<dbReference type="InterPro" id="IPR000531">
    <property type="entry name" value="Beta-barrel_TonB"/>
</dbReference>
<keyword evidence="2 8" id="KW-0813">Transport</keyword>
<sequence length="898" mass="97800">MLFPRSFQWSVESTCTAAHRQPPRRVPLSAAVRALLIGGVTVSGALALPALAQQQPAAAPAQPPSPAVAQDAAPTNPSVSTLDEVKVVGYQASLGKALNVKRNADAIVDAISAEDIGKFPDTNVAESLSRLSGITVDRQFGEGEKVSILGTDPALNRVLLNGQTIASTSWGGDPNDPDSRSFNYSTLAPEVVGLMEVYKTPEARIDEGSIGGTVIVHTRKPLELERNTLTGTVSYGYNDRSEEGKPNASALYSWKNQDETLGVLTSVMHSQRVLRRDGVEIFGYDDVAGAGFPAAVVGNNTGVFPTSINTALFQQTRKRDGVSAALQWKPDADFELNLTGLYVKESFDNYNQSRYGYWGSTPGDAQALGFENGIATSGTFGDQSTTFLDGYLRNSEVSTGSIHLRADWHGDGWNASSQVGYTSSQGGAERIYGIQFRNLAGYSYNIDGRRTAMDYSTDPTNAAAMQLNNASASHSPQYDKERYLQLDFDHAVEWGPFTQILTGIKLTNHATGQSSYSRTWNPNDGSTLAAFSPGTTPSGYLDGLSTSADMQRWSTINSGAISQYIGGLEGDEGLPISYAGNYSIEEQNRAWFLQGNFSGERYRGNIGVRYVHTRDSTDGYSYAPGGGYTPVNFLSSYGKWLPAFNIAYDLRDDLIMRFAASKVIARPRYTNMTPYVATDDTTLTASTGNPGLSPYESTNLGASLEWYFTDSSVLSGEFFSRDISNYILTTVQDRVFFNNATGGSSTYQTSVPTNAGDAKVRGVAVNLQHNFGNGFGVVANYTYSDSNTDGDYSLPYNSRNAYNISPYYEQGKWSARVNLGWRSEYFTQIGRLNGQQMTDAFTQVDASVGYQATERLRVALEATNLLDETYFSYIGNKNQPYYLYKNGRAFMLSLNFKL</sequence>
<feature type="domain" description="TonB-dependent receptor-like beta-barrel" evidence="11">
    <location>
        <begin position="347"/>
        <end position="865"/>
    </location>
</feature>
<evidence type="ECO:0000313" key="14">
    <source>
        <dbReference type="Proteomes" id="UP000001188"/>
    </source>
</evidence>
<gene>
    <name evidence="13" type="primary">nixA</name>
    <name evidence="13" type="ORF">XCCB100_0789</name>
</gene>
<dbReference type="EMBL" id="AM920689">
    <property type="protein sequence ID" value="CAP50130.1"/>
    <property type="molecule type" value="Genomic_DNA"/>
</dbReference>
<dbReference type="HOGENOM" id="CLU_006935_2_0_6"/>
<dbReference type="AlphaFoldDB" id="B0RNU5"/>
<evidence type="ECO:0000256" key="8">
    <source>
        <dbReference type="PROSITE-ProRule" id="PRU01360"/>
    </source>
</evidence>